<dbReference type="Gene3D" id="3.40.605.10">
    <property type="entry name" value="Aldehyde Dehydrogenase, Chain A, domain 1"/>
    <property type="match status" value="1"/>
</dbReference>
<comment type="function">
    <text evidence="1">Catalyzes one step in the degradation of the inhibitory neurotransmitter gamma-aminobutyric acid (GABA).</text>
</comment>
<dbReference type="Pfam" id="PF00171">
    <property type="entry name" value="Aldedh"/>
    <property type="match status" value="1"/>
</dbReference>
<reference evidence="7" key="1">
    <citation type="submission" date="2022-03" db="EMBL/GenBank/DDBJ databases">
        <authorList>
            <person name="Martin C."/>
        </authorList>
    </citation>
    <scope>NUCLEOTIDE SEQUENCE</scope>
</reference>
<dbReference type="InterPro" id="IPR016161">
    <property type="entry name" value="Ald_DH/histidinol_DH"/>
</dbReference>
<name>A0A8J1T4E6_OWEFU</name>
<dbReference type="AlphaFoldDB" id="A0A8J1T4E6"/>
<evidence type="ECO:0000256" key="4">
    <source>
        <dbReference type="ARBA" id="ARBA00023002"/>
    </source>
</evidence>
<dbReference type="FunFam" id="3.40.309.10:FF:000004">
    <property type="entry name" value="Succinate-semialdehyde dehydrogenase I"/>
    <property type="match status" value="1"/>
</dbReference>
<dbReference type="InterPro" id="IPR050740">
    <property type="entry name" value="Aldehyde_DH_Superfamily"/>
</dbReference>
<dbReference type="GO" id="GO:0009450">
    <property type="term" value="P:gamma-aminobutyric acid catabolic process"/>
    <property type="evidence" value="ECO:0007669"/>
    <property type="project" value="UniProtKB-UniRule"/>
</dbReference>
<comment type="caution">
    <text evidence="7">The sequence shown here is derived from an EMBL/GenBank/DDBJ whole genome shotgun (WGS) entry which is preliminary data.</text>
</comment>
<evidence type="ECO:0000313" key="7">
    <source>
        <dbReference type="EMBL" id="CAH1785047.1"/>
    </source>
</evidence>
<dbReference type="OrthoDB" id="310895at2759"/>
<dbReference type="EC" id="1.2.1.24" evidence="6"/>
<comment type="subcellular location">
    <subcellularLocation>
        <location evidence="6">Mitochondrion</location>
    </subcellularLocation>
</comment>
<dbReference type="Gene3D" id="3.40.309.10">
    <property type="entry name" value="Aldehyde Dehydrogenase, Chain A, domain 2"/>
    <property type="match status" value="1"/>
</dbReference>
<keyword evidence="4 5" id="KW-0560">Oxidoreductase</keyword>
<evidence type="ECO:0000313" key="8">
    <source>
        <dbReference type="Proteomes" id="UP000749559"/>
    </source>
</evidence>
<dbReference type="PANTHER" id="PTHR43353">
    <property type="entry name" value="SUCCINATE-SEMIALDEHYDE DEHYDROGENASE, MITOCHONDRIAL"/>
    <property type="match status" value="1"/>
</dbReference>
<proteinExistence type="inferred from homology"/>
<dbReference type="NCBIfam" id="TIGR01780">
    <property type="entry name" value="SSADH"/>
    <property type="match status" value="1"/>
</dbReference>
<comment type="catalytic activity">
    <reaction evidence="6">
        <text>succinate semialdehyde + NAD(+) + H2O = succinate + NADH + 2 H(+)</text>
        <dbReference type="Rhea" id="RHEA:13217"/>
        <dbReference type="ChEBI" id="CHEBI:15377"/>
        <dbReference type="ChEBI" id="CHEBI:15378"/>
        <dbReference type="ChEBI" id="CHEBI:30031"/>
        <dbReference type="ChEBI" id="CHEBI:57540"/>
        <dbReference type="ChEBI" id="CHEBI:57706"/>
        <dbReference type="ChEBI" id="CHEBI:57945"/>
        <dbReference type="EC" id="1.2.1.24"/>
    </reaction>
</comment>
<protein>
    <recommendedName>
        <fullName evidence="6">Succinate-semialdehyde dehydrogenase</fullName>
        <ecNumber evidence="6">1.2.1.24</ecNumber>
    </recommendedName>
</protein>
<dbReference type="InterPro" id="IPR010102">
    <property type="entry name" value="Succ_semiAld_DH"/>
</dbReference>
<dbReference type="UniPathway" id="UPA00733"/>
<comment type="similarity">
    <text evidence="3 5">Belongs to the aldehyde dehydrogenase family.</text>
</comment>
<dbReference type="InterPro" id="IPR016160">
    <property type="entry name" value="Ald_DH_CS_CYS"/>
</dbReference>
<evidence type="ECO:0000256" key="6">
    <source>
        <dbReference type="RuleBase" id="RU365091"/>
    </source>
</evidence>
<dbReference type="PROSITE" id="PS00687">
    <property type="entry name" value="ALDEHYDE_DEHYDR_GLU"/>
    <property type="match status" value="1"/>
</dbReference>
<accession>A0A8J1T4E6</accession>
<keyword evidence="6" id="KW-0496">Mitochondrion</keyword>
<dbReference type="GO" id="GO:0005739">
    <property type="term" value="C:mitochondrion"/>
    <property type="evidence" value="ECO:0007669"/>
    <property type="project" value="UniProtKB-SubCell"/>
</dbReference>
<dbReference type="EMBL" id="CAIIXF020000005">
    <property type="protein sequence ID" value="CAH1785047.1"/>
    <property type="molecule type" value="Genomic_DNA"/>
</dbReference>
<dbReference type="InterPro" id="IPR016163">
    <property type="entry name" value="Ald_DH_C"/>
</dbReference>
<organism evidence="7 8">
    <name type="scientific">Owenia fusiformis</name>
    <name type="common">Polychaete worm</name>
    <dbReference type="NCBI Taxonomy" id="6347"/>
    <lineage>
        <taxon>Eukaryota</taxon>
        <taxon>Metazoa</taxon>
        <taxon>Spiralia</taxon>
        <taxon>Lophotrochozoa</taxon>
        <taxon>Annelida</taxon>
        <taxon>Polychaeta</taxon>
        <taxon>Sedentaria</taxon>
        <taxon>Canalipalpata</taxon>
        <taxon>Sabellida</taxon>
        <taxon>Oweniida</taxon>
        <taxon>Oweniidae</taxon>
        <taxon>Owenia</taxon>
    </lineage>
</organism>
<sequence>MRSQYLRKLFSYSRLSRGRVEHLIQTGNGSCVVSSTRITGLVSIALTRQLSSTGFTKHDAYIDGKWIPADNGDRFKVTNPATGEVISHVPNMGEIEATRAIERAGEAFQTWRKYTGKERSSILYKWHSLIVEHHMELARLLTTENGKPLSDATTETLYGASFLEWFSGEARRMYGDVIPTPAANKRILAIKQPIGVASLICPWNFPVAMVTRKAGAALAAGCSIVIKPAEDTPLCSLALTELAEEAGVPPGVLNVVTCSRENAPSVGKVMCEHPLVGAVSFTGSTDVGKILLEQSAKGVKKCSMELGGNAAFIVFNSAKVDKAVAAAVASKFRCSGQTCVCTNRILVQDGVYEEFVAKFTNAVEALAMGNGLDEGINLGPVINQRAVEKVERLVNDAVSKGSMVKTGGKRHKKGGNFYEATVLTNINETMEISREEIFGPVAPIIRFQTEEEAVRVANSTSYGLAGYFFTEDMSQLWRVAEKLEVGMIGINDGLITASTVEAPLGGVKQSGLGREGSKYGVDEFTELKYLCIGGITD</sequence>
<keyword evidence="6" id="KW-0520">NAD</keyword>
<dbReference type="SUPFAM" id="SSF53720">
    <property type="entry name" value="ALDH-like"/>
    <property type="match status" value="1"/>
</dbReference>
<keyword evidence="8" id="KW-1185">Reference proteome</keyword>
<gene>
    <name evidence="7" type="ORF">OFUS_LOCUS11155</name>
</gene>
<evidence type="ECO:0000256" key="2">
    <source>
        <dbReference type="ARBA" id="ARBA00005176"/>
    </source>
</evidence>
<evidence type="ECO:0000256" key="3">
    <source>
        <dbReference type="ARBA" id="ARBA00009986"/>
    </source>
</evidence>
<dbReference type="GO" id="GO:0004777">
    <property type="term" value="F:succinate-semialdehyde dehydrogenase (NAD+) activity"/>
    <property type="evidence" value="ECO:0007669"/>
    <property type="project" value="UniProtKB-UniRule"/>
</dbReference>
<evidence type="ECO:0000256" key="1">
    <source>
        <dbReference type="ARBA" id="ARBA00003743"/>
    </source>
</evidence>
<dbReference type="Proteomes" id="UP000749559">
    <property type="component" value="Unassembled WGS sequence"/>
</dbReference>
<dbReference type="PROSITE" id="PS00070">
    <property type="entry name" value="ALDEHYDE_DEHYDR_CYS"/>
    <property type="match status" value="1"/>
</dbReference>
<dbReference type="InterPro" id="IPR016162">
    <property type="entry name" value="Ald_DH_N"/>
</dbReference>
<dbReference type="CDD" id="cd07103">
    <property type="entry name" value="ALDH_F5_SSADH_GabD"/>
    <property type="match status" value="1"/>
</dbReference>
<comment type="subunit">
    <text evidence="6">Homotetramer.</text>
</comment>
<dbReference type="PANTHER" id="PTHR43353:SF5">
    <property type="entry name" value="SUCCINATE-SEMIALDEHYDE DEHYDROGENASE, MITOCHONDRIAL"/>
    <property type="match status" value="1"/>
</dbReference>
<dbReference type="FunFam" id="3.40.605.10:FF:000005">
    <property type="entry name" value="Succinate-semialdehyde dehydrogenase I"/>
    <property type="match status" value="1"/>
</dbReference>
<evidence type="ECO:0000256" key="5">
    <source>
        <dbReference type="RuleBase" id="RU003345"/>
    </source>
</evidence>
<dbReference type="InterPro" id="IPR029510">
    <property type="entry name" value="Ald_DH_CS_GLU"/>
</dbReference>
<comment type="pathway">
    <text evidence="2 6">Amino-acid degradation; 4-aminobutanoate degradation.</text>
</comment>
<dbReference type="InterPro" id="IPR015590">
    <property type="entry name" value="Aldehyde_DH_dom"/>
</dbReference>